<evidence type="ECO:0000313" key="11">
    <source>
        <dbReference type="Proteomes" id="UP000198549"/>
    </source>
</evidence>
<evidence type="ECO:0000256" key="3">
    <source>
        <dbReference type="ARBA" id="ARBA00023004"/>
    </source>
</evidence>
<proteinExistence type="predicted"/>
<dbReference type="Proteomes" id="UP000198549">
    <property type="component" value="Chromosome I"/>
</dbReference>
<dbReference type="Gene3D" id="1.10.760.10">
    <property type="entry name" value="Cytochrome c-like domain"/>
    <property type="match status" value="1"/>
</dbReference>
<dbReference type="OrthoDB" id="9811281at2"/>
<evidence type="ECO:0000313" key="10">
    <source>
        <dbReference type="Proteomes" id="UP000186756"/>
    </source>
</evidence>
<reference evidence="10" key="3">
    <citation type="submission" date="2017-01" db="EMBL/GenBank/DDBJ databases">
        <authorList>
            <person name="Poblete-Castro I."/>
        </authorList>
    </citation>
    <scope>NUCLEOTIDE SEQUENCE [LARGE SCALE GENOMIC DNA]</scope>
    <source>
        <strain evidence="10">DSM 18361 / CCUG 53116 / MT1</strain>
    </source>
</reference>
<dbReference type="AlphaFoldDB" id="A0A1H0HIT7"/>
<keyword evidence="2 4" id="KW-0479">Metal-binding</keyword>
<evidence type="ECO:0000256" key="4">
    <source>
        <dbReference type="PROSITE-ProRule" id="PRU00433"/>
    </source>
</evidence>
<evidence type="ECO:0000256" key="2">
    <source>
        <dbReference type="ARBA" id="ARBA00022723"/>
    </source>
</evidence>
<name>A0A1H0HIT7_PSERE</name>
<evidence type="ECO:0000313" key="12">
    <source>
        <dbReference type="Proteomes" id="UP000460142"/>
    </source>
</evidence>
<evidence type="ECO:0000256" key="5">
    <source>
        <dbReference type="SAM" id="SignalP"/>
    </source>
</evidence>
<organism evidence="9 11">
    <name type="scientific">Pseudomonas reinekei</name>
    <dbReference type="NCBI Taxonomy" id="395598"/>
    <lineage>
        <taxon>Bacteria</taxon>
        <taxon>Pseudomonadati</taxon>
        <taxon>Pseudomonadota</taxon>
        <taxon>Gammaproteobacteria</taxon>
        <taxon>Pseudomonadales</taxon>
        <taxon>Pseudomonadaceae</taxon>
        <taxon>Pseudomonas</taxon>
    </lineage>
</organism>
<dbReference type="GO" id="GO:0046872">
    <property type="term" value="F:metal ion binding"/>
    <property type="evidence" value="ECO:0007669"/>
    <property type="project" value="UniProtKB-KW"/>
</dbReference>
<keyword evidence="1 4" id="KW-0349">Heme</keyword>
<feature type="chain" id="PRO_5015064618" evidence="5">
    <location>
        <begin position="21"/>
        <end position="173"/>
    </location>
</feature>
<dbReference type="GO" id="GO:0009055">
    <property type="term" value="F:electron transfer activity"/>
    <property type="evidence" value="ECO:0007669"/>
    <property type="project" value="InterPro"/>
</dbReference>
<evidence type="ECO:0000313" key="9">
    <source>
        <dbReference type="EMBL" id="SDO19092.1"/>
    </source>
</evidence>
<keyword evidence="3 4" id="KW-0408">Iron</keyword>
<dbReference type="EMBL" id="VZPS01000028">
    <property type="protein sequence ID" value="KAB0480673.1"/>
    <property type="molecule type" value="Genomic_DNA"/>
</dbReference>
<reference evidence="7 12" key="4">
    <citation type="submission" date="2019-09" db="EMBL/GenBank/DDBJ databases">
        <title>Draft genome sequences of 48 bacterial type strains from the CCUG.</title>
        <authorList>
            <person name="Tunovic T."/>
            <person name="Pineiro-Iglesias B."/>
            <person name="Unosson C."/>
            <person name="Inganas E."/>
            <person name="Ohlen M."/>
            <person name="Cardew S."/>
            <person name="Jensie-Markopoulos S."/>
            <person name="Salva-Serra F."/>
            <person name="Jaen-Luchoro D."/>
            <person name="Karlsson R."/>
            <person name="Svensson-Stadler L."/>
            <person name="Chun J."/>
            <person name="Moore E."/>
        </authorList>
    </citation>
    <scope>NUCLEOTIDE SEQUENCE [LARGE SCALE GENOMIC DNA]</scope>
    <source>
        <strain evidence="7 12">CCUG 53116</strain>
    </source>
</reference>
<dbReference type="InterPro" id="IPR009056">
    <property type="entry name" value="Cyt_c-like_dom"/>
</dbReference>
<protein>
    <submittedName>
        <fullName evidence="7">Cytochrome C</fullName>
    </submittedName>
</protein>
<feature type="signal peptide" evidence="5">
    <location>
        <begin position="1"/>
        <end position="20"/>
    </location>
</feature>
<dbReference type="EMBL" id="MSTQ01000025">
    <property type="protein sequence ID" value="OLT99282.1"/>
    <property type="molecule type" value="Genomic_DNA"/>
</dbReference>
<dbReference type="Proteomes" id="UP000186756">
    <property type="component" value="Unassembled WGS sequence"/>
</dbReference>
<dbReference type="InterPro" id="IPR036909">
    <property type="entry name" value="Cyt_c-like_dom_sf"/>
</dbReference>
<gene>
    <name evidence="8" type="ORF">BVK86_26505</name>
    <name evidence="7" type="ORF">F7R15_27240</name>
    <name evidence="9" type="ORF">SAMN04490202_0118</name>
</gene>
<keyword evidence="10" id="KW-1185">Reference proteome</keyword>
<dbReference type="RefSeq" id="WP_075949194.1">
    <property type="nucleotide sequence ID" value="NZ_LT629709.1"/>
</dbReference>
<dbReference type="SUPFAM" id="SSF46626">
    <property type="entry name" value="Cytochrome c"/>
    <property type="match status" value="1"/>
</dbReference>
<dbReference type="EMBL" id="LT629709">
    <property type="protein sequence ID" value="SDO19092.1"/>
    <property type="molecule type" value="Genomic_DNA"/>
</dbReference>
<evidence type="ECO:0000259" key="6">
    <source>
        <dbReference type="PROSITE" id="PS51007"/>
    </source>
</evidence>
<evidence type="ECO:0000256" key="1">
    <source>
        <dbReference type="ARBA" id="ARBA00022617"/>
    </source>
</evidence>
<sequence length="173" mass="18533">MRHLLILSLAGLLITPQVHARAIPNPNQRHAPGNEEAQKPIAEANYSVGVNYQLQCAGCHLGDGSGSAANDTPRMKGFVGNFLKVPGGREFLVRVPGMSQSALNNAQLADLLNWLMREDGMAGKSVPANYQPYSADEVATLRARTMLNLPGTRGDLIKAMRAQGIAIDDGMND</sequence>
<dbReference type="GO" id="GO:0020037">
    <property type="term" value="F:heme binding"/>
    <property type="evidence" value="ECO:0007669"/>
    <property type="project" value="InterPro"/>
</dbReference>
<evidence type="ECO:0000313" key="7">
    <source>
        <dbReference type="EMBL" id="KAB0480673.1"/>
    </source>
</evidence>
<evidence type="ECO:0000313" key="8">
    <source>
        <dbReference type="EMBL" id="OLT99282.1"/>
    </source>
</evidence>
<reference evidence="9 11" key="1">
    <citation type="submission" date="2016-10" db="EMBL/GenBank/DDBJ databases">
        <authorList>
            <person name="de Groot N.N."/>
        </authorList>
    </citation>
    <scope>NUCLEOTIDE SEQUENCE [LARGE SCALE GENOMIC DNA]</scope>
    <source>
        <strain evidence="9 11">BS3776</strain>
    </source>
</reference>
<keyword evidence="5" id="KW-0732">Signal</keyword>
<reference evidence="8" key="2">
    <citation type="submission" date="2017-01" db="EMBL/GenBank/DDBJ databases">
        <authorList>
            <person name="Mah S.A."/>
            <person name="Swanson W.J."/>
            <person name="Moy G.W."/>
            <person name="Vacquier V.D."/>
        </authorList>
    </citation>
    <scope>NUCLEOTIDE SEQUENCE [LARGE SCALE GENOMIC DNA]</scope>
    <source>
        <strain evidence="8">MT1</strain>
    </source>
</reference>
<dbReference type="Proteomes" id="UP000460142">
    <property type="component" value="Unassembled WGS sequence"/>
</dbReference>
<feature type="domain" description="Cytochrome c" evidence="6">
    <location>
        <begin position="37"/>
        <end position="149"/>
    </location>
</feature>
<dbReference type="PROSITE" id="PS51007">
    <property type="entry name" value="CYTC"/>
    <property type="match status" value="1"/>
</dbReference>
<accession>A0A1H0HIT7</accession>